<gene>
    <name evidence="3" type="ORF">HNR53_003584</name>
</gene>
<protein>
    <submittedName>
        <fullName evidence="3">DNA-binding PucR family transcriptional regulator</fullName>
    </submittedName>
</protein>
<evidence type="ECO:0000256" key="1">
    <source>
        <dbReference type="ARBA" id="ARBA00006754"/>
    </source>
</evidence>
<dbReference type="PANTHER" id="PTHR33744:SF1">
    <property type="entry name" value="DNA-BINDING TRANSCRIPTIONAL ACTIVATOR ADER"/>
    <property type="match status" value="1"/>
</dbReference>
<organism evidence="3 4">
    <name type="scientific">Bacillus benzoevorans</name>
    <dbReference type="NCBI Taxonomy" id="1456"/>
    <lineage>
        <taxon>Bacteria</taxon>
        <taxon>Bacillati</taxon>
        <taxon>Bacillota</taxon>
        <taxon>Bacilli</taxon>
        <taxon>Bacillales</taxon>
        <taxon>Bacillaceae</taxon>
        <taxon>Bacillus</taxon>
    </lineage>
</organism>
<dbReference type="InterPro" id="IPR025736">
    <property type="entry name" value="PucR_C-HTH_dom"/>
</dbReference>
<name>A0A7X0HU58_9BACI</name>
<dbReference type="InterPro" id="IPR010523">
    <property type="entry name" value="XylR_N"/>
</dbReference>
<dbReference type="Pfam" id="PF13556">
    <property type="entry name" value="HTH_30"/>
    <property type="match status" value="1"/>
</dbReference>
<dbReference type="InterPro" id="IPR042070">
    <property type="entry name" value="PucR_C-HTH_sf"/>
</dbReference>
<dbReference type="Proteomes" id="UP000531594">
    <property type="component" value="Unassembled WGS sequence"/>
</dbReference>
<dbReference type="SMART" id="SM00989">
    <property type="entry name" value="V4R"/>
    <property type="match status" value="1"/>
</dbReference>
<dbReference type="Gene3D" id="1.10.10.2840">
    <property type="entry name" value="PucR C-terminal helix-turn-helix domain"/>
    <property type="match status" value="1"/>
</dbReference>
<dbReference type="EMBL" id="JACHGK010000014">
    <property type="protein sequence ID" value="MBB6446919.1"/>
    <property type="molecule type" value="Genomic_DNA"/>
</dbReference>
<accession>A0A7X0HU58</accession>
<dbReference type="InterPro" id="IPR004096">
    <property type="entry name" value="V4R"/>
</dbReference>
<dbReference type="InterPro" id="IPR041522">
    <property type="entry name" value="CdaR_GGDEF"/>
</dbReference>
<proteinExistence type="inferred from homology"/>
<evidence type="ECO:0000313" key="3">
    <source>
        <dbReference type="EMBL" id="MBB6446919.1"/>
    </source>
</evidence>
<comment type="caution">
    <text evidence="3">The sequence shown here is derived from an EMBL/GenBank/DDBJ whole genome shotgun (WGS) entry which is preliminary data.</text>
</comment>
<sequence length="618" mass="71299">MKIEIKDQNYDQQIEVYDRQITTSSTALGIMRHQLVRNIGIDRIKGFLIRFGWEMGENAAKQALEANISLETLIEQGPIVHMKTGHIRGYTHECTVEFDEDHHIVSLLGKGTWVDSYEAIEHVKRLGISDTQVCHTLIGYSSGFMSTICGQPVLAKELTCVGKGDPECSWITRTQKEWESGMYEELSFYHETPIMAELEYTYEQLLERQKFVTRLSDFQKKLTEEISNGSNLQTIADMVYGIAKIPILIEDNEHRTIVHAGLSEEIYQILKEDMDQYFQRDKEKYQLPSKRKTIETERQKRLISPILVQKQILGYCSFIYYDDIKSDTLDEDYLALDRFANAASLILLNEKTKFESFERMKGNFLEQILASQFPAKEIINRGKYTGLDLSQPYYITVMEYQKANISMEEDFLLQEQILEMTFRYFNEKKYPILVGQREGHIILLMMKDVWQKSAVQSLIHDFDEFLLKKYPVGDFKFGISNEGTDIAEALTHYEEAAIALRLTMKKKIVGFSSLGIVGVLINSKNMNGIKMIAKNELGPLYNTEDPRTIELLKTLYIYLLNGGKLEQTMSDLALSMSGLRHRIKRIETLLNKDLRDPNETHQLLLIIKSLIALGELDI</sequence>
<dbReference type="PANTHER" id="PTHR33744">
    <property type="entry name" value="CARBOHYDRATE DIACID REGULATOR"/>
    <property type="match status" value="1"/>
</dbReference>
<evidence type="ECO:0000259" key="2">
    <source>
        <dbReference type="SMART" id="SM00989"/>
    </source>
</evidence>
<dbReference type="GO" id="GO:0003677">
    <property type="term" value="F:DNA binding"/>
    <property type="evidence" value="ECO:0007669"/>
    <property type="project" value="UniProtKB-KW"/>
</dbReference>
<keyword evidence="3" id="KW-0238">DNA-binding</keyword>
<dbReference type="InterPro" id="IPR051448">
    <property type="entry name" value="CdaR-like_regulators"/>
</dbReference>
<feature type="domain" description="4-vinyl reductase 4VR" evidence="2">
    <location>
        <begin position="112"/>
        <end position="174"/>
    </location>
</feature>
<dbReference type="AlphaFoldDB" id="A0A7X0HU58"/>
<reference evidence="3 4" key="1">
    <citation type="submission" date="2020-08" db="EMBL/GenBank/DDBJ databases">
        <title>Genomic Encyclopedia of Type Strains, Phase IV (KMG-IV): sequencing the most valuable type-strain genomes for metagenomic binning, comparative biology and taxonomic classification.</title>
        <authorList>
            <person name="Goeker M."/>
        </authorList>
    </citation>
    <scope>NUCLEOTIDE SEQUENCE [LARGE SCALE GENOMIC DNA]</scope>
    <source>
        <strain evidence="3 4">DSM 5391</strain>
    </source>
</reference>
<dbReference type="Pfam" id="PF02830">
    <property type="entry name" value="V4R"/>
    <property type="match status" value="1"/>
</dbReference>
<dbReference type="InterPro" id="IPR024096">
    <property type="entry name" value="NO_sig/Golgi_transp_ligand-bd"/>
</dbReference>
<comment type="similarity">
    <text evidence="1">Belongs to the CdaR family.</text>
</comment>
<keyword evidence="4" id="KW-1185">Reference proteome</keyword>
<dbReference type="Pfam" id="PF06505">
    <property type="entry name" value="XylR_N"/>
    <property type="match status" value="1"/>
</dbReference>
<dbReference type="RefSeq" id="WP_184528356.1">
    <property type="nucleotide sequence ID" value="NZ_JACHGK010000014.1"/>
</dbReference>
<evidence type="ECO:0000313" key="4">
    <source>
        <dbReference type="Proteomes" id="UP000531594"/>
    </source>
</evidence>
<dbReference type="Gene3D" id="3.30.1380.20">
    <property type="entry name" value="Trafficking protein particle complex subunit 3"/>
    <property type="match status" value="1"/>
</dbReference>
<dbReference type="SUPFAM" id="SSF111126">
    <property type="entry name" value="Ligand-binding domain in the NO signalling and Golgi transport"/>
    <property type="match status" value="1"/>
</dbReference>
<dbReference type="Pfam" id="PF17853">
    <property type="entry name" value="GGDEF_2"/>
    <property type="match status" value="1"/>
</dbReference>